<evidence type="ECO:0000256" key="1">
    <source>
        <dbReference type="SAM" id="Phobius"/>
    </source>
</evidence>
<keyword evidence="1" id="KW-1133">Transmembrane helix</keyword>
<evidence type="ECO:0000259" key="2">
    <source>
        <dbReference type="Pfam" id="PF00149"/>
    </source>
</evidence>
<comment type="caution">
    <text evidence="3">The sequence shown here is derived from an EMBL/GenBank/DDBJ whole genome shotgun (WGS) entry which is preliminary data.</text>
</comment>
<protein>
    <recommendedName>
        <fullName evidence="2">Calcineurin-like phosphoesterase domain-containing protein</fullName>
    </recommendedName>
</protein>
<dbReference type="GO" id="GO:0016787">
    <property type="term" value="F:hydrolase activity"/>
    <property type="evidence" value="ECO:0007669"/>
    <property type="project" value="InterPro"/>
</dbReference>
<proteinExistence type="predicted"/>
<dbReference type="Gene3D" id="3.60.21.10">
    <property type="match status" value="1"/>
</dbReference>
<keyword evidence="1" id="KW-0812">Transmembrane</keyword>
<dbReference type="EMBL" id="MHFR01000053">
    <property type="protein sequence ID" value="OGW96091.1"/>
    <property type="molecule type" value="Genomic_DNA"/>
</dbReference>
<gene>
    <name evidence="3" type="ORF">A3G33_01895</name>
</gene>
<keyword evidence="1" id="KW-0472">Membrane</keyword>
<dbReference type="InterPro" id="IPR029052">
    <property type="entry name" value="Metallo-depent_PP-like"/>
</dbReference>
<dbReference type="InterPro" id="IPR004843">
    <property type="entry name" value="Calcineurin-like_PHP"/>
</dbReference>
<dbReference type="Pfam" id="PF00149">
    <property type="entry name" value="Metallophos"/>
    <property type="match status" value="1"/>
</dbReference>
<name>A0A1G1KT59_9BACT</name>
<reference evidence="3 4" key="1">
    <citation type="journal article" date="2016" name="Nat. Commun.">
        <title>Thousands of microbial genomes shed light on interconnected biogeochemical processes in an aquifer system.</title>
        <authorList>
            <person name="Anantharaman K."/>
            <person name="Brown C.T."/>
            <person name="Hug L.A."/>
            <person name="Sharon I."/>
            <person name="Castelle C.J."/>
            <person name="Probst A.J."/>
            <person name="Thomas B.C."/>
            <person name="Singh A."/>
            <person name="Wilkins M.J."/>
            <person name="Karaoz U."/>
            <person name="Brodie E.L."/>
            <person name="Williams K.H."/>
            <person name="Hubbard S.S."/>
            <person name="Banfield J.F."/>
        </authorList>
    </citation>
    <scope>NUCLEOTIDE SEQUENCE [LARGE SCALE GENOMIC DNA]</scope>
</reference>
<dbReference type="PANTHER" id="PTHR31302:SF0">
    <property type="entry name" value="TRANSMEMBRANE PROTEIN WITH METALLOPHOSPHOESTERASE DOMAIN"/>
    <property type="match status" value="1"/>
</dbReference>
<evidence type="ECO:0000313" key="3">
    <source>
        <dbReference type="EMBL" id="OGW96091.1"/>
    </source>
</evidence>
<organism evidence="3 4">
    <name type="scientific">Candidatus Danuiimicrobium aquiferis</name>
    <dbReference type="NCBI Taxonomy" id="1801832"/>
    <lineage>
        <taxon>Bacteria</taxon>
        <taxon>Pseudomonadati</taxon>
        <taxon>Candidatus Omnitrophota</taxon>
        <taxon>Candidatus Danuiimicrobium</taxon>
    </lineage>
</organism>
<feature type="transmembrane region" description="Helical" evidence="1">
    <location>
        <begin position="6"/>
        <end position="27"/>
    </location>
</feature>
<evidence type="ECO:0000313" key="4">
    <source>
        <dbReference type="Proteomes" id="UP000178187"/>
    </source>
</evidence>
<dbReference type="PANTHER" id="PTHR31302">
    <property type="entry name" value="TRANSMEMBRANE PROTEIN WITH METALLOPHOSPHOESTERASE DOMAIN-RELATED"/>
    <property type="match status" value="1"/>
</dbReference>
<dbReference type="AlphaFoldDB" id="A0A1G1KT59"/>
<accession>A0A1G1KT59</accession>
<feature type="domain" description="Calcineurin-like phosphoesterase" evidence="2">
    <location>
        <begin position="45"/>
        <end position="224"/>
    </location>
</feature>
<sequence>MLSVLVWIGIVLLGIAIWSILIEPHWYRFRRMKLRIPGKLKTAVTILHLSDMHFTKRVGLKKLFFQKLAMLNPDLIFITGDTIESDAGIETAVRWISGLRARYGIFLVPGNHEYYDYRLMDHIRYHMGVSKISVHRNDSKRFFEAVKRVGVKVLIDESIELSVHGNALFISGTDDPLTQKVDFKRTFKGITPERLNILLTHHLDCITQLPTKDVDLVFSGHTHGGQIRLPVIGPVFSGLKLPRCYVDGLNQYEGMTIFVSRGLGAGKYCLPRIACRPEAVLFEVEG</sequence>
<dbReference type="SUPFAM" id="SSF56300">
    <property type="entry name" value="Metallo-dependent phosphatases"/>
    <property type="match status" value="1"/>
</dbReference>
<dbReference type="Proteomes" id="UP000178187">
    <property type="component" value="Unassembled WGS sequence"/>
</dbReference>
<dbReference type="InterPro" id="IPR051158">
    <property type="entry name" value="Metallophosphoesterase_sf"/>
</dbReference>